<sequence>MTTTYWSPEIETAAPAAIARLQDEALRETVAACLRVPYYRDALAAAGIGPGAIRTTGDLAEVPFFDKARLRELQPWGVQAVPTAEIVRLNATTGTTGLPCNIGFTRDDLAAIGELGARNLTAMGVTRDDVAWQCYGYGLWIGGSSLDRALEQIGTTTFPAGPGRTSLAVERLRDLGVTVISCTPTFALLLVERARQAGIDPAADWVLRAGIFGGETMSSAAVARLRASLPPGFRPHNTYGSTELGGPFVAGTCEHAADQGTFHVWADHHFIEIVDPDSGERITEPGVTGELVVTTLRRQGSPMLRWRTRDLTAWAPDAYDCPCGRRGHPKIAWISGRSDDMVKVRGTMVLPSQIEDVVGATPGTGAAWQLVLDKDPDGLRATEGTVVVEVAEAVRESAVAELRRRLHDRLGIHLPVAAVAEQELPRYEGKARRVLSTAEFADAAPLAAARLVPGVPA</sequence>
<evidence type="ECO:0000259" key="1">
    <source>
        <dbReference type="Pfam" id="PF00501"/>
    </source>
</evidence>
<name>A0A5N0VBG9_9PSEU</name>
<dbReference type="InterPro" id="IPR045851">
    <property type="entry name" value="AMP-bd_C_sf"/>
</dbReference>
<evidence type="ECO:0000259" key="2">
    <source>
        <dbReference type="Pfam" id="PF14535"/>
    </source>
</evidence>
<feature type="domain" description="AMP-dependent ligase C-terminal" evidence="2">
    <location>
        <begin position="346"/>
        <end position="435"/>
    </location>
</feature>
<dbReference type="Proteomes" id="UP000319769">
    <property type="component" value="Unassembled WGS sequence"/>
</dbReference>
<reference evidence="3" key="1">
    <citation type="submission" date="2019-09" db="EMBL/GenBank/DDBJ databases">
        <authorList>
            <person name="Teo W.F.A."/>
            <person name="Duangmal K."/>
        </authorList>
    </citation>
    <scope>NUCLEOTIDE SEQUENCE [LARGE SCALE GENOMIC DNA]</scope>
    <source>
        <strain evidence="3">K81G1</strain>
    </source>
</reference>
<keyword evidence="4" id="KW-1185">Reference proteome</keyword>
<comment type="caution">
    <text evidence="3">The sequence shown here is derived from an EMBL/GenBank/DDBJ whole genome shotgun (WGS) entry which is preliminary data.</text>
</comment>
<dbReference type="EMBL" id="VMNW02000012">
    <property type="protein sequence ID" value="KAA9162613.1"/>
    <property type="molecule type" value="Genomic_DNA"/>
</dbReference>
<dbReference type="PANTHER" id="PTHR43845">
    <property type="entry name" value="BLR5969 PROTEIN"/>
    <property type="match status" value="1"/>
</dbReference>
<protein>
    <submittedName>
        <fullName evidence="3">Phenylacetate--CoA ligase</fullName>
    </submittedName>
</protein>
<dbReference type="Pfam" id="PF00501">
    <property type="entry name" value="AMP-binding"/>
    <property type="match status" value="1"/>
</dbReference>
<keyword evidence="3" id="KW-0436">Ligase</keyword>
<feature type="domain" description="AMP-dependent synthetase/ligase" evidence="1">
    <location>
        <begin position="85"/>
        <end position="294"/>
    </location>
</feature>
<proteinExistence type="predicted"/>
<dbReference type="RefSeq" id="WP_144747906.1">
    <property type="nucleotide sequence ID" value="NZ_VMNW02000012.1"/>
</dbReference>
<dbReference type="PANTHER" id="PTHR43845:SF1">
    <property type="entry name" value="BLR5969 PROTEIN"/>
    <property type="match status" value="1"/>
</dbReference>
<dbReference type="Pfam" id="PF14535">
    <property type="entry name" value="AMP-binding_C_2"/>
    <property type="match status" value="1"/>
</dbReference>
<organism evidence="3 4">
    <name type="scientific">Amycolatopsis acidicola</name>
    <dbReference type="NCBI Taxonomy" id="2596893"/>
    <lineage>
        <taxon>Bacteria</taxon>
        <taxon>Bacillati</taxon>
        <taxon>Actinomycetota</taxon>
        <taxon>Actinomycetes</taxon>
        <taxon>Pseudonocardiales</taxon>
        <taxon>Pseudonocardiaceae</taxon>
        <taxon>Amycolatopsis</taxon>
    </lineage>
</organism>
<dbReference type="OrthoDB" id="580775at2"/>
<dbReference type="SUPFAM" id="SSF56801">
    <property type="entry name" value="Acetyl-CoA synthetase-like"/>
    <property type="match status" value="1"/>
</dbReference>
<dbReference type="AlphaFoldDB" id="A0A5N0VBG9"/>
<dbReference type="Gene3D" id="3.40.50.12780">
    <property type="entry name" value="N-terminal domain of ligase-like"/>
    <property type="match status" value="1"/>
</dbReference>
<gene>
    <name evidence="3" type="ORF">FPZ12_011190</name>
</gene>
<dbReference type="InterPro" id="IPR028154">
    <property type="entry name" value="AMP-dep_Lig_C"/>
</dbReference>
<dbReference type="InterPro" id="IPR042099">
    <property type="entry name" value="ANL_N_sf"/>
</dbReference>
<dbReference type="GO" id="GO:0016874">
    <property type="term" value="F:ligase activity"/>
    <property type="evidence" value="ECO:0007669"/>
    <property type="project" value="UniProtKB-KW"/>
</dbReference>
<dbReference type="InterPro" id="IPR000873">
    <property type="entry name" value="AMP-dep_synth/lig_dom"/>
</dbReference>
<accession>A0A5N0VBG9</accession>
<evidence type="ECO:0000313" key="4">
    <source>
        <dbReference type="Proteomes" id="UP000319769"/>
    </source>
</evidence>
<dbReference type="Gene3D" id="3.30.300.30">
    <property type="match status" value="1"/>
</dbReference>
<evidence type="ECO:0000313" key="3">
    <source>
        <dbReference type="EMBL" id="KAA9162613.1"/>
    </source>
</evidence>